<dbReference type="AlphaFoldDB" id="A0A6I6UXP2"/>
<proteinExistence type="predicted"/>
<reference evidence="1 2" key="1">
    <citation type="submission" date="2019-06" db="EMBL/GenBank/DDBJ databases">
        <title>An operon consisting of a P-type ATPase gene and a transcriptional regular gene given the different cadmium resistance in Bacillus vietamensis 151-6 and Bacillus marisflavi 151-25.</title>
        <authorList>
            <person name="Yu X."/>
        </authorList>
    </citation>
    <scope>NUCLEOTIDE SEQUENCE [LARGE SCALE GENOMIC DNA]</scope>
    <source>
        <strain evidence="1 2">151-6</strain>
    </source>
</reference>
<sequence>MKFYIGSSFANKDLVRHVSDRLEQKGFSHTYDWTRKDRASSLKDLQHIGQNEKDAITESNVVIIILPGGKGSHVELGIALGLGKRTILYSPKGEVYDLANTTTFYHLPEVEKYSGSIEGLLEYVLESGIHSEMNRSD</sequence>
<dbReference type="SUPFAM" id="SSF52309">
    <property type="entry name" value="N-(deoxy)ribosyltransferase-like"/>
    <property type="match status" value="1"/>
</dbReference>
<dbReference type="Gene3D" id="3.40.50.450">
    <property type="match status" value="1"/>
</dbReference>
<dbReference type="InterPro" id="IPR007710">
    <property type="entry name" value="Nucleoside_deoxyribTrfase"/>
</dbReference>
<dbReference type="KEGG" id="bvq:FHE72_11125"/>
<accession>A0A6I6UXP2</accession>
<name>A0A6I6UXP2_9BACI</name>
<evidence type="ECO:0000313" key="1">
    <source>
        <dbReference type="EMBL" id="QHE63750.1"/>
    </source>
</evidence>
<gene>
    <name evidence="1" type="ORF">FHE72_11125</name>
</gene>
<dbReference type="EMBL" id="CP047394">
    <property type="protein sequence ID" value="QHE63750.1"/>
    <property type="molecule type" value="Genomic_DNA"/>
</dbReference>
<evidence type="ECO:0000313" key="2">
    <source>
        <dbReference type="Proteomes" id="UP000465062"/>
    </source>
</evidence>
<dbReference type="Pfam" id="PF05014">
    <property type="entry name" value="Nuc_deoxyrib_tr"/>
    <property type="match status" value="1"/>
</dbReference>
<dbReference type="Proteomes" id="UP000465062">
    <property type="component" value="Chromosome"/>
</dbReference>
<organism evidence="1 2">
    <name type="scientific">Rossellomorea vietnamensis</name>
    <dbReference type="NCBI Taxonomy" id="218284"/>
    <lineage>
        <taxon>Bacteria</taxon>
        <taxon>Bacillati</taxon>
        <taxon>Bacillota</taxon>
        <taxon>Bacilli</taxon>
        <taxon>Bacillales</taxon>
        <taxon>Bacillaceae</taxon>
        <taxon>Rossellomorea</taxon>
    </lineage>
</organism>
<protein>
    <submittedName>
        <fullName evidence="1">Group-specific protein</fullName>
    </submittedName>
</protein>